<evidence type="ECO:0000256" key="6">
    <source>
        <dbReference type="SAM" id="Phobius"/>
    </source>
</evidence>
<reference evidence="8" key="1">
    <citation type="journal article" date="2013" name="Nat. Genet.">
        <title>The Capsella rubella genome and the genomic consequences of rapid mating system evolution.</title>
        <authorList>
            <person name="Slotte T."/>
            <person name="Hazzouri K.M."/>
            <person name="Agren J.A."/>
            <person name="Koenig D."/>
            <person name="Maumus F."/>
            <person name="Guo Y.L."/>
            <person name="Steige K."/>
            <person name="Platts A.E."/>
            <person name="Escobar J.S."/>
            <person name="Newman L.K."/>
            <person name="Wang W."/>
            <person name="Mandakova T."/>
            <person name="Vello E."/>
            <person name="Smith L.M."/>
            <person name="Henz S.R."/>
            <person name="Steffen J."/>
            <person name="Takuno S."/>
            <person name="Brandvain Y."/>
            <person name="Coop G."/>
            <person name="Andolfatto P."/>
            <person name="Hu T.T."/>
            <person name="Blanchette M."/>
            <person name="Clark R.M."/>
            <person name="Quesneville H."/>
            <person name="Nordborg M."/>
            <person name="Gaut B.S."/>
            <person name="Lysak M.A."/>
            <person name="Jenkins J."/>
            <person name="Grimwood J."/>
            <person name="Chapman J."/>
            <person name="Prochnik S."/>
            <person name="Shu S."/>
            <person name="Rokhsar D."/>
            <person name="Schmutz J."/>
            <person name="Weigel D."/>
            <person name="Wright S.I."/>
        </authorList>
    </citation>
    <scope>NUCLEOTIDE SEQUENCE [LARGE SCALE GENOMIC DNA]</scope>
    <source>
        <strain evidence="8">cv. Monte Gargano</strain>
    </source>
</reference>
<dbReference type="Proteomes" id="UP000029121">
    <property type="component" value="Unassembled WGS sequence"/>
</dbReference>
<dbReference type="Pfam" id="PF21729">
    <property type="entry name" value="IRX15_IRX15L_GXM"/>
    <property type="match status" value="1"/>
</dbReference>
<feature type="transmembrane region" description="Helical" evidence="6">
    <location>
        <begin position="37"/>
        <end position="55"/>
    </location>
</feature>
<evidence type="ECO:0000313" key="7">
    <source>
        <dbReference type="EMBL" id="EOA30948.1"/>
    </source>
</evidence>
<keyword evidence="2 6" id="KW-0812">Transmembrane</keyword>
<keyword evidence="3 6" id="KW-1133">Transmembrane helix</keyword>
<keyword evidence="4" id="KW-0333">Golgi apparatus</keyword>
<dbReference type="GO" id="GO:0000139">
    <property type="term" value="C:Golgi membrane"/>
    <property type="evidence" value="ECO:0007669"/>
    <property type="project" value="UniProtKB-SubCell"/>
</dbReference>
<evidence type="ECO:0000256" key="5">
    <source>
        <dbReference type="ARBA" id="ARBA00023136"/>
    </source>
</evidence>
<keyword evidence="8" id="KW-1185">Reference proteome</keyword>
<dbReference type="EMBL" id="KB870807">
    <property type="protein sequence ID" value="EOA30948.1"/>
    <property type="molecule type" value="Genomic_DNA"/>
</dbReference>
<name>R0I3K5_9BRAS</name>
<dbReference type="eggNOG" id="ENOG502QRED">
    <property type="taxonomic scope" value="Eukaryota"/>
</dbReference>
<dbReference type="OrthoDB" id="1896682at2759"/>
<evidence type="ECO:0000256" key="2">
    <source>
        <dbReference type="ARBA" id="ARBA00022692"/>
    </source>
</evidence>
<dbReference type="KEGG" id="crb:17892275"/>
<dbReference type="AlphaFoldDB" id="R0I3K5"/>
<evidence type="ECO:0000313" key="8">
    <source>
        <dbReference type="Proteomes" id="UP000029121"/>
    </source>
</evidence>
<evidence type="ECO:0000256" key="4">
    <source>
        <dbReference type="ARBA" id="ARBA00023034"/>
    </source>
</evidence>
<sequence>MKSNNNTNTNLILFHHHSPLTSKSTSAAVAAANHHRLLFIFFLSFFTLLFSFSLFSSSSIHSTTTKTSHSLSSSPFSSSSLPPPVTAALLHYTSSTPPNTSMSFLELTTISTIINSHGPSCNLLVFGLTYESLLWRSINFQGRTVFVDESPYSVSKFEQSNPGVEAYDVVYSTKVSQATKLLGYYKTKNECRPVQNLLFSDCKLGINDLPNFVYEIDWDVILIDGPRGYAFDSPGRMAPIFTTAVLAKSKDLGKKKKMKKTKKKKTDVFVHEFGREIERVYSDEFLCEENLIEVVGDLGHYVVTAAEVEEEEREGFGNGFCRNSTKLSERVTAVSGGDEVGVVDDE</sequence>
<accession>R0I3K5</accession>
<proteinExistence type="predicted"/>
<protein>
    <submittedName>
        <fullName evidence="7">Uncharacterized protein</fullName>
    </submittedName>
</protein>
<organism evidence="7 8">
    <name type="scientific">Capsella rubella</name>
    <dbReference type="NCBI Taxonomy" id="81985"/>
    <lineage>
        <taxon>Eukaryota</taxon>
        <taxon>Viridiplantae</taxon>
        <taxon>Streptophyta</taxon>
        <taxon>Embryophyta</taxon>
        <taxon>Tracheophyta</taxon>
        <taxon>Spermatophyta</taxon>
        <taxon>Magnoliopsida</taxon>
        <taxon>eudicotyledons</taxon>
        <taxon>Gunneridae</taxon>
        <taxon>Pentapetalae</taxon>
        <taxon>rosids</taxon>
        <taxon>malvids</taxon>
        <taxon>Brassicales</taxon>
        <taxon>Brassicaceae</taxon>
        <taxon>Camelineae</taxon>
        <taxon>Capsella</taxon>
    </lineage>
</organism>
<keyword evidence="5 6" id="KW-0472">Membrane</keyword>
<comment type="subcellular location">
    <subcellularLocation>
        <location evidence="1">Golgi apparatus membrane</location>
        <topology evidence="1">Single-pass membrane protein</topology>
    </subcellularLocation>
</comment>
<evidence type="ECO:0000256" key="3">
    <source>
        <dbReference type="ARBA" id="ARBA00022989"/>
    </source>
</evidence>
<gene>
    <name evidence="7" type="ORF">CARUB_v10014094mg</name>
</gene>
<evidence type="ECO:0000256" key="1">
    <source>
        <dbReference type="ARBA" id="ARBA00004194"/>
    </source>
</evidence>
<dbReference type="InterPro" id="IPR006514">
    <property type="entry name" value="IRX15/GXM/AGM"/>
</dbReference>
<dbReference type="GO" id="GO:0045492">
    <property type="term" value="P:xylan biosynthetic process"/>
    <property type="evidence" value="ECO:0007669"/>
    <property type="project" value="InterPro"/>
</dbReference>
<dbReference type="NCBIfam" id="TIGR01627">
    <property type="entry name" value="A_thal_3515"/>
    <property type="match status" value="1"/>
</dbReference>
<dbReference type="PANTHER" id="PTHR31444">
    <property type="entry name" value="OS11G0490100 PROTEIN"/>
    <property type="match status" value="1"/>
</dbReference>
<dbReference type="STRING" id="81985.R0I3K5"/>